<organism evidence="13 14">
    <name type="scientific">Nocardioides zeicaulis</name>
    <dbReference type="NCBI Taxonomy" id="1776857"/>
    <lineage>
        <taxon>Bacteria</taxon>
        <taxon>Bacillati</taxon>
        <taxon>Actinomycetota</taxon>
        <taxon>Actinomycetes</taxon>
        <taxon>Propionibacteriales</taxon>
        <taxon>Nocardioidaceae</taxon>
        <taxon>Nocardioides</taxon>
    </lineage>
</organism>
<evidence type="ECO:0000313" key="14">
    <source>
        <dbReference type="Proteomes" id="UP001589698"/>
    </source>
</evidence>
<evidence type="ECO:0000256" key="8">
    <source>
        <dbReference type="ARBA" id="ARBA00023012"/>
    </source>
</evidence>
<keyword evidence="8" id="KW-0902">Two-component regulatory system</keyword>
<evidence type="ECO:0000256" key="2">
    <source>
        <dbReference type="ARBA" id="ARBA00012438"/>
    </source>
</evidence>
<dbReference type="RefSeq" id="WP_378518133.1">
    <property type="nucleotide sequence ID" value="NZ_CBCSDI010000055.1"/>
</dbReference>
<comment type="caution">
    <text evidence="13">The sequence shown here is derived from an EMBL/GenBank/DDBJ whole genome shotgun (WGS) entry which is preliminary data.</text>
</comment>
<keyword evidence="14" id="KW-1185">Reference proteome</keyword>
<gene>
    <name evidence="13" type="ORF">ACFFJG_08315</name>
</gene>
<dbReference type="PANTHER" id="PTHR24421:SF10">
    <property type="entry name" value="NITRATE_NITRITE SENSOR PROTEIN NARQ"/>
    <property type="match status" value="1"/>
</dbReference>
<feature type="region of interest" description="Disordered" evidence="9">
    <location>
        <begin position="359"/>
        <end position="399"/>
    </location>
</feature>
<dbReference type="CDD" id="cd16917">
    <property type="entry name" value="HATPase_UhpB-NarQ-NarX-like"/>
    <property type="match status" value="1"/>
</dbReference>
<sequence>MSADVARLRAWSPDLALGGAVLLLGLVEASRAKPWWEDWWDLALVVLGTATAVGLSRRAPGVAVGLVWVVCLLQLASDTRVLLVQAAIAVVLFGAARWGSPVVVAVSGLSIPLGAATVVLFGASEVYDALARFIDYNSIINSAYRFGTTWQLAAAVLAVLLLGSPWLAGLALRFVSRAEQSRVSQVAAEEDAARAVQESEQAREIARLREEQARMARDVHDVVGHSLAVILAQAESAQYVTDPDAEVLAEKLRGTMATIATSARTSLQDVRQVLTTTQSTAPAGRQGGLDSLVDGVRSSGHEVVSTVVGRPQPLPPELETVAYRVLQEMLTNAIKHGRRDTPVTVERHWEGELRLEVRNGVATTPATDSATTDETQPLSAAVEDGAPPHAASPGQGIDGMRRRLEAVGGRLDVRRRDEAGGPTFTATAWVPVRGGA</sequence>
<feature type="transmembrane region" description="Helical" evidence="10">
    <location>
        <begin position="63"/>
        <end position="96"/>
    </location>
</feature>
<comment type="catalytic activity">
    <reaction evidence="1">
        <text>ATP + protein L-histidine = ADP + protein N-phospho-L-histidine.</text>
        <dbReference type="EC" id="2.7.13.3"/>
    </reaction>
</comment>
<protein>
    <recommendedName>
        <fullName evidence="2">histidine kinase</fullName>
        <ecNumber evidence="2">2.7.13.3</ecNumber>
    </recommendedName>
</protein>
<evidence type="ECO:0000256" key="10">
    <source>
        <dbReference type="SAM" id="Phobius"/>
    </source>
</evidence>
<dbReference type="PANTHER" id="PTHR24421">
    <property type="entry name" value="NITRATE/NITRITE SENSOR PROTEIN NARX-RELATED"/>
    <property type="match status" value="1"/>
</dbReference>
<feature type="domain" description="Signal transduction histidine kinase subgroup 3 dimerisation and phosphoacceptor" evidence="12">
    <location>
        <begin position="211"/>
        <end position="278"/>
    </location>
</feature>
<keyword evidence="6 13" id="KW-0418">Kinase</keyword>
<evidence type="ECO:0000259" key="12">
    <source>
        <dbReference type="Pfam" id="PF07730"/>
    </source>
</evidence>
<dbReference type="InterPro" id="IPR011712">
    <property type="entry name" value="Sig_transdc_His_kin_sub3_dim/P"/>
</dbReference>
<dbReference type="InterPro" id="IPR050482">
    <property type="entry name" value="Sensor_HK_TwoCompSys"/>
</dbReference>
<evidence type="ECO:0000256" key="4">
    <source>
        <dbReference type="ARBA" id="ARBA00022679"/>
    </source>
</evidence>
<feature type="domain" description="Histidine kinase/HSP90-like ATPase" evidence="11">
    <location>
        <begin position="322"/>
        <end position="427"/>
    </location>
</feature>
<evidence type="ECO:0000256" key="3">
    <source>
        <dbReference type="ARBA" id="ARBA00022553"/>
    </source>
</evidence>
<evidence type="ECO:0000256" key="1">
    <source>
        <dbReference type="ARBA" id="ARBA00000085"/>
    </source>
</evidence>
<dbReference type="Proteomes" id="UP001589698">
    <property type="component" value="Unassembled WGS sequence"/>
</dbReference>
<name>A0ABV6E0G6_9ACTN</name>
<feature type="compositionally biased region" description="Low complexity" evidence="9">
    <location>
        <begin position="362"/>
        <end position="375"/>
    </location>
</feature>
<keyword evidence="3" id="KW-0597">Phosphoprotein</keyword>
<dbReference type="InterPro" id="IPR003594">
    <property type="entry name" value="HATPase_dom"/>
</dbReference>
<keyword evidence="7" id="KW-0067">ATP-binding</keyword>
<proteinExistence type="predicted"/>
<dbReference type="EMBL" id="JBHLXH010000001">
    <property type="protein sequence ID" value="MFC0222482.1"/>
    <property type="molecule type" value="Genomic_DNA"/>
</dbReference>
<evidence type="ECO:0000256" key="5">
    <source>
        <dbReference type="ARBA" id="ARBA00022741"/>
    </source>
</evidence>
<keyword evidence="4" id="KW-0808">Transferase</keyword>
<dbReference type="GO" id="GO:0016301">
    <property type="term" value="F:kinase activity"/>
    <property type="evidence" value="ECO:0007669"/>
    <property type="project" value="UniProtKB-KW"/>
</dbReference>
<feature type="transmembrane region" description="Helical" evidence="10">
    <location>
        <begin position="102"/>
        <end position="123"/>
    </location>
</feature>
<evidence type="ECO:0000259" key="11">
    <source>
        <dbReference type="Pfam" id="PF02518"/>
    </source>
</evidence>
<dbReference type="Gene3D" id="1.20.5.1930">
    <property type="match status" value="1"/>
</dbReference>
<evidence type="ECO:0000256" key="6">
    <source>
        <dbReference type="ARBA" id="ARBA00022777"/>
    </source>
</evidence>
<dbReference type="SUPFAM" id="SSF55874">
    <property type="entry name" value="ATPase domain of HSP90 chaperone/DNA topoisomerase II/histidine kinase"/>
    <property type="match status" value="1"/>
</dbReference>
<dbReference type="Gene3D" id="3.30.565.10">
    <property type="entry name" value="Histidine kinase-like ATPase, C-terminal domain"/>
    <property type="match status" value="1"/>
</dbReference>
<evidence type="ECO:0000256" key="9">
    <source>
        <dbReference type="SAM" id="MobiDB-lite"/>
    </source>
</evidence>
<keyword evidence="10" id="KW-0812">Transmembrane</keyword>
<keyword evidence="5" id="KW-0547">Nucleotide-binding</keyword>
<dbReference type="Pfam" id="PF02518">
    <property type="entry name" value="HATPase_c"/>
    <property type="match status" value="1"/>
</dbReference>
<evidence type="ECO:0000313" key="13">
    <source>
        <dbReference type="EMBL" id="MFC0222482.1"/>
    </source>
</evidence>
<reference evidence="13 14" key="1">
    <citation type="submission" date="2024-09" db="EMBL/GenBank/DDBJ databases">
        <authorList>
            <person name="Sun Q."/>
            <person name="Mori K."/>
        </authorList>
    </citation>
    <scope>NUCLEOTIDE SEQUENCE [LARGE SCALE GENOMIC DNA]</scope>
    <source>
        <strain evidence="13 14">CCM 8654</strain>
    </source>
</reference>
<keyword evidence="10" id="KW-1133">Transmembrane helix</keyword>
<dbReference type="EC" id="2.7.13.3" evidence="2"/>
<feature type="transmembrane region" description="Helical" evidence="10">
    <location>
        <begin position="152"/>
        <end position="175"/>
    </location>
</feature>
<dbReference type="InterPro" id="IPR036890">
    <property type="entry name" value="HATPase_C_sf"/>
</dbReference>
<dbReference type="Pfam" id="PF07730">
    <property type="entry name" value="HisKA_3"/>
    <property type="match status" value="1"/>
</dbReference>
<evidence type="ECO:0000256" key="7">
    <source>
        <dbReference type="ARBA" id="ARBA00022840"/>
    </source>
</evidence>
<accession>A0ABV6E0G6</accession>
<keyword evidence="10" id="KW-0472">Membrane</keyword>